<evidence type="ECO:0000256" key="6">
    <source>
        <dbReference type="ARBA" id="ARBA00023136"/>
    </source>
</evidence>
<protein>
    <recommendedName>
        <fullName evidence="8">Bacterial sugar transferase domain-containing protein</fullName>
    </recommendedName>
</protein>
<evidence type="ECO:0000256" key="5">
    <source>
        <dbReference type="ARBA" id="ARBA00022989"/>
    </source>
</evidence>
<reference evidence="9 10" key="1">
    <citation type="journal article" date="2016" name="Nat. Commun.">
        <title>Thousands of microbial genomes shed light on interconnected biogeochemical processes in an aquifer system.</title>
        <authorList>
            <person name="Anantharaman K."/>
            <person name="Brown C.T."/>
            <person name="Hug L.A."/>
            <person name="Sharon I."/>
            <person name="Castelle C.J."/>
            <person name="Probst A.J."/>
            <person name="Thomas B.C."/>
            <person name="Singh A."/>
            <person name="Wilkins M.J."/>
            <person name="Karaoz U."/>
            <person name="Brodie E.L."/>
            <person name="Williams K.H."/>
            <person name="Hubbard S.S."/>
            <person name="Banfield J.F."/>
        </authorList>
    </citation>
    <scope>NUCLEOTIDE SEQUENCE [LARGE SCALE GENOMIC DNA]</scope>
</reference>
<dbReference type="Pfam" id="PF02397">
    <property type="entry name" value="Bac_transf"/>
    <property type="match status" value="1"/>
</dbReference>
<dbReference type="InterPro" id="IPR003362">
    <property type="entry name" value="Bact_transf"/>
</dbReference>
<organism evidence="9 10">
    <name type="scientific">Candidatus Taylorbacteria bacterium RIFCSPLOWO2_12_FULL_43_20</name>
    <dbReference type="NCBI Taxonomy" id="1802332"/>
    <lineage>
        <taxon>Bacteria</taxon>
        <taxon>Candidatus Tayloriibacteriota</taxon>
    </lineage>
</organism>
<proteinExistence type="inferred from homology"/>
<dbReference type="EMBL" id="MHSK01000015">
    <property type="protein sequence ID" value="OHA42274.1"/>
    <property type="molecule type" value="Genomic_DNA"/>
</dbReference>
<keyword evidence="5 7" id="KW-1133">Transmembrane helix</keyword>
<evidence type="ECO:0000256" key="3">
    <source>
        <dbReference type="ARBA" id="ARBA00022679"/>
    </source>
</evidence>
<feature type="transmembrane region" description="Helical" evidence="7">
    <location>
        <begin position="47"/>
        <end position="66"/>
    </location>
</feature>
<evidence type="ECO:0000256" key="2">
    <source>
        <dbReference type="ARBA" id="ARBA00006464"/>
    </source>
</evidence>
<dbReference type="NCBIfam" id="TIGR03025">
    <property type="entry name" value="EPS_sugtrans"/>
    <property type="match status" value="1"/>
</dbReference>
<dbReference type="PANTHER" id="PTHR30576:SF0">
    <property type="entry name" value="UNDECAPRENYL-PHOSPHATE N-ACETYLGALACTOSAMINYL 1-PHOSPHATE TRANSFERASE-RELATED"/>
    <property type="match status" value="1"/>
</dbReference>
<feature type="domain" description="Bacterial sugar transferase" evidence="8">
    <location>
        <begin position="260"/>
        <end position="443"/>
    </location>
</feature>
<evidence type="ECO:0000313" key="10">
    <source>
        <dbReference type="Proteomes" id="UP000177269"/>
    </source>
</evidence>
<feature type="transmembrane region" description="Helical" evidence="7">
    <location>
        <begin position="265"/>
        <end position="288"/>
    </location>
</feature>
<dbReference type="InterPro" id="IPR017475">
    <property type="entry name" value="EPS_sugar_tfrase"/>
</dbReference>
<keyword evidence="4 7" id="KW-0812">Transmembrane</keyword>
<dbReference type="AlphaFoldDB" id="A0A1G2P1R7"/>
<gene>
    <name evidence="9" type="ORF">A3G52_03710</name>
</gene>
<dbReference type="GO" id="GO:0016020">
    <property type="term" value="C:membrane"/>
    <property type="evidence" value="ECO:0007669"/>
    <property type="project" value="UniProtKB-SubCell"/>
</dbReference>
<dbReference type="GO" id="GO:0016780">
    <property type="term" value="F:phosphotransferase activity, for other substituted phosphate groups"/>
    <property type="evidence" value="ECO:0007669"/>
    <property type="project" value="TreeGrafter"/>
</dbReference>
<feature type="transmembrane region" description="Helical" evidence="7">
    <location>
        <begin position="78"/>
        <end position="102"/>
    </location>
</feature>
<feature type="transmembrane region" description="Helical" evidence="7">
    <location>
        <begin position="9"/>
        <end position="27"/>
    </location>
</feature>
<accession>A0A1G2P1R7</accession>
<feature type="transmembrane region" description="Helical" evidence="7">
    <location>
        <begin position="108"/>
        <end position="125"/>
    </location>
</feature>
<sequence>MQIVNKKEAIILFFGDVIIFFFSLWLALLIRYQGLDTETYFSHLQPFSYIFLVWVIVFFIAGLYDIHTTILKGKLPSIVFNAQLANSVIAVLFFYFIPYFGITPKTNLFITLSVSFVLVLFWRRYGYKLASYRKKQNAILLASGDESVQLEKEINSNPRYGINIVSRIDLDQVKNTTFEEDFLGKISSHNVSFIIIDFRDDRLTPLFKSLYSLLFLRMQFIDMHDLYENIFNRIPLSLVREDWILENITNCPKPIYDFFKRAIDIISALILAGASTALYPFVFLAIWWDDHFPIFIRQYRVGKFNHEIKLTKFRTMAKSEQGQWGGNNDNRVTRIGKYLRTSRIDELPQLWNVLRGDISLIGPRPEFSEPVKCYSRDIPYYNIRHIIKPGLSGWAQINHEKHPHHVLDKEETRNKLSYDLYYIKNRSLMLDVKIALRTIKILLSFAGK</sequence>
<keyword evidence="3" id="KW-0808">Transferase</keyword>
<evidence type="ECO:0000256" key="1">
    <source>
        <dbReference type="ARBA" id="ARBA00004141"/>
    </source>
</evidence>
<evidence type="ECO:0000256" key="7">
    <source>
        <dbReference type="SAM" id="Phobius"/>
    </source>
</evidence>
<evidence type="ECO:0000259" key="8">
    <source>
        <dbReference type="Pfam" id="PF02397"/>
    </source>
</evidence>
<name>A0A1G2P1R7_9BACT</name>
<comment type="caution">
    <text evidence="9">The sequence shown here is derived from an EMBL/GenBank/DDBJ whole genome shotgun (WGS) entry which is preliminary data.</text>
</comment>
<comment type="subcellular location">
    <subcellularLocation>
        <location evidence="1">Membrane</location>
        <topology evidence="1">Multi-pass membrane protein</topology>
    </subcellularLocation>
</comment>
<dbReference type="PANTHER" id="PTHR30576">
    <property type="entry name" value="COLANIC BIOSYNTHESIS UDP-GLUCOSE LIPID CARRIER TRANSFERASE"/>
    <property type="match status" value="1"/>
</dbReference>
<evidence type="ECO:0000256" key="4">
    <source>
        <dbReference type="ARBA" id="ARBA00022692"/>
    </source>
</evidence>
<evidence type="ECO:0000313" key="9">
    <source>
        <dbReference type="EMBL" id="OHA42274.1"/>
    </source>
</evidence>
<dbReference type="Proteomes" id="UP000177269">
    <property type="component" value="Unassembled WGS sequence"/>
</dbReference>
<keyword evidence="6 7" id="KW-0472">Membrane</keyword>
<comment type="similarity">
    <text evidence="2">Belongs to the bacterial sugar transferase family.</text>
</comment>